<feature type="domain" description="JmjC" evidence="1">
    <location>
        <begin position="109"/>
        <end position="269"/>
    </location>
</feature>
<evidence type="ECO:0000313" key="3">
    <source>
        <dbReference type="Proteomes" id="UP001234216"/>
    </source>
</evidence>
<organism evidence="2 3">
    <name type="scientific">Streptomyces canus</name>
    <dbReference type="NCBI Taxonomy" id="58343"/>
    <lineage>
        <taxon>Bacteria</taxon>
        <taxon>Bacillati</taxon>
        <taxon>Actinomycetota</taxon>
        <taxon>Actinomycetes</taxon>
        <taxon>Kitasatosporales</taxon>
        <taxon>Streptomycetaceae</taxon>
        <taxon>Streptomyces</taxon>
        <taxon>Streptomyces aurantiacus group</taxon>
    </lineage>
</organism>
<reference evidence="2" key="1">
    <citation type="submission" date="2023-07" db="EMBL/GenBank/DDBJ databases">
        <title>Comparative genomics of wheat-associated soil bacteria to identify genetic determinants of phenazine resistance.</title>
        <authorList>
            <person name="Mouncey N."/>
        </authorList>
    </citation>
    <scope>NUCLEOTIDE SEQUENCE</scope>
    <source>
        <strain evidence="2">V4I22</strain>
    </source>
</reference>
<evidence type="ECO:0000259" key="1">
    <source>
        <dbReference type="PROSITE" id="PS51184"/>
    </source>
</evidence>
<sequence>MSTATADISATYFPVVPAAFWEQAFDATEGCTRPAVLKVPERSGQLFPMEDVLALGANIINAGDVSVNVDGTLLKNPVLPGTPPTTVEEFERYLSDLAEQNNAQAVTYTRDYCLRHSDRVAMMTRSFISGYVDRRGIPAPGINVVYIAGHYQETWIGLHNDACNTFLVPVYGRKKIMLWPPEYFADAGLEEKAAFNGVCFGHVDVLPYAADAVVLEAKPGEILFIPENWWHYNQLPTAETSLALSIGVFSNGTPAAAVQPAIKAALQMPQFNQRAESYNRLPGGVIDSLADVALPTAAQNILQAIQDSLSLQILAGSTSSGVIGGGGTLREVPVLSADTSLRGRPDCPVILLHAGDGSGLLFALGAMTKQPAAAQITCLIERLASGDPFLLGDAITQPEHAETVITLARTLCARGILDLDG</sequence>
<dbReference type="InterPro" id="IPR003347">
    <property type="entry name" value="JmjC_dom"/>
</dbReference>
<dbReference type="SUPFAM" id="SSF51197">
    <property type="entry name" value="Clavaminate synthase-like"/>
    <property type="match status" value="1"/>
</dbReference>
<dbReference type="PROSITE" id="PS51184">
    <property type="entry name" value="JMJC"/>
    <property type="match status" value="1"/>
</dbReference>
<dbReference type="Gene3D" id="2.60.120.650">
    <property type="entry name" value="Cupin"/>
    <property type="match status" value="1"/>
</dbReference>
<evidence type="ECO:0000313" key="2">
    <source>
        <dbReference type="EMBL" id="MDQ0904312.1"/>
    </source>
</evidence>
<dbReference type="PANTHER" id="PTHR12461:SF105">
    <property type="entry name" value="HYPOXIA-INDUCIBLE FACTOR 1-ALPHA INHIBITOR"/>
    <property type="match status" value="1"/>
</dbReference>
<comment type="caution">
    <text evidence="2">The sequence shown here is derived from an EMBL/GenBank/DDBJ whole genome shotgun (WGS) entry which is preliminary data.</text>
</comment>
<dbReference type="RefSeq" id="WP_306971878.1">
    <property type="nucleotide sequence ID" value="NZ_JAUSZV010000001.1"/>
</dbReference>
<dbReference type="AlphaFoldDB" id="A0AAW8F6K3"/>
<gene>
    <name evidence="2" type="ORF">QFZ22_000297</name>
</gene>
<dbReference type="EMBL" id="JAUSZV010000001">
    <property type="protein sequence ID" value="MDQ0904312.1"/>
    <property type="molecule type" value="Genomic_DNA"/>
</dbReference>
<dbReference type="Proteomes" id="UP001234216">
    <property type="component" value="Unassembled WGS sequence"/>
</dbReference>
<name>A0AAW8F6K3_9ACTN</name>
<dbReference type="PANTHER" id="PTHR12461">
    <property type="entry name" value="HYPOXIA-INDUCIBLE FACTOR 1 ALPHA INHIBITOR-RELATED"/>
    <property type="match status" value="1"/>
</dbReference>
<dbReference type="InterPro" id="IPR041667">
    <property type="entry name" value="Cupin_8"/>
</dbReference>
<proteinExistence type="predicted"/>
<dbReference type="Pfam" id="PF13621">
    <property type="entry name" value="Cupin_8"/>
    <property type="match status" value="1"/>
</dbReference>
<protein>
    <recommendedName>
        <fullName evidence="1">JmjC domain-containing protein</fullName>
    </recommendedName>
</protein>
<accession>A0AAW8F6K3</accession>